<protein>
    <submittedName>
        <fullName evidence="3">Uncharacterized protein</fullName>
    </submittedName>
</protein>
<evidence type="ECO:0000256" key="1">
    <source>
        <dbReference type="SAM" id="MobiDB-lite"/>
    </source>
</evidence>
<sequence length="217" mass="22365">MKKYLIAASAIAMGVAMSSAALADDTTANGAGNDNALSLLSNNDINSNNTDDNSSDIQDNTLNLLSGNSSDDDLNGSFNEDNDIVAVGNGNEDNDNVAVGSFNGNGDTSNDNDVSNDNDTYTTVEVDVEVDIDASTTYEDSVVSSQTLNASVTGATFEDAGLQLVDDQGDLNTGNIRQENDAFRGFTGIATIAMDTSIGSVNQAATNVTAGSEISFD</sequence>
<accession>A0ABW4N670</accession>
<feature type="signal peptide" evidence="2">
    <location>
        <begin position="1"/>
        <end position="23"/>
    </location>
</feature>
<dbReference type="RefSeq" id="WP_377281488.1">
    <property type="nucleotide sequence ID" value="NZ_JBHRSI010000004.1"/>
</dbReference>
<evidence type="ECO:0000313" key="4">
    <source>
        <dbReference type="Proteomes" id="UP001597237"/>
    </source>
</evidence>
<reference evidence="4" key="1">
    <citation type="journal article" date="2019" name="Int. J. Syst. Evol. Microbiol.">
        <title>The Global Catalogue of Microorganisms (GCM) 10K type strain sequencing project: providing services to taxonomists for standard genome sequencing and annotation.</title>
        <authorList>
            <consortium name="The Broad Institute Genomics Platform"/>
            <consortium name="The Broad Institute Genome Sequencing Center for Infectious Disease"/>
            <person name="Wu L."/>
            <person name="Ma J."/>
        </authorList>
    </citation>
    <scope>NUCLEOTIDE SEQUENCE [LARGE SCALE GENOMIC DNA]</scope>
    <source>
        <strain evidence="4">DFY28</strain>
    </source>
</reference>
<dbReference type="EMBL" id="JBHUEY010000006">
    <property type="protein sequence ID" value="MFD1785426.1"/>
    <property type="molecule type" value="Genomic_DNA"/>
</dbReference>
<comment type="caution">
    <text evidence="3">The sequence shown here is derived from an EMBL/GenBank/DDBJ whole genome shotgun (WGS) entry which is preliminary data.</text>
</comment>
<keyword evidence="4" id="KW-1185">Reference proteome</keyword>
<feature type="compositionally biased region" description="Low complexity" evidence="1">
    <location>
        <begin position="104"/>
        <end position="117"/>
    </location>
</feature>
<name>A0ABW4N670_9CAUL</name>
<feature type="chain" id="PRO_5046479777" evidence="2">
    <location>
        <begin position="24"/>
        <end position="217"/>
    </location>
</feature>
<keyword evidence="2" id="KW-0732">Signal</keyword>
<evidence type="ECO:0000313" key="3">
    <source>
        <dbReference type="EMBL" id="MFD1785426.1"/>
    </source>
</evidence>
<organism evidence="3 4">
    <name type="scientific">Phenylobacterium terrae</name>
    <dbReference type="NCBI Taxonomy" id="2665495"/>
    <lineage>
        <taxon>Bacteria</taxon>
        <taxon>Pseudomonadati</taxon>
        <taxon>Pseudomonadota</taxon>
        <taxon>Alphaproteobacteria</taxon>
        <taxon>Caulobacterales</taxon>
        <taxon>Caulobacteraceae</taxon>
        <taxon>Phenylobacterium</taxon>
    </lineage>
</organism>
<dbReference type="Proteomes" id="UP001597237">
    <property type="component" value="Unassembled WGS sequence"/>
</dbReference>
<gene>
    <name evidence="3" type="ORF">ACFSC0_18650</name>
</gene>
<evidence type="ECO:0000256" key="2">
    <source>
        <dbReference type="SAM" id="SignalP"/>
    </source>
</evidence>
<proteinExistence type="predicted"/>
<feature type="region of interest" description="Disordered" evidence="1">
    <location>
        <begin position="66"/>
        <end position="117"/>
    </location>
</feature>